<keyword evidence="1" id="KW-0812">Transmembrane</keyword>
<dbReference type="InterPro" id="IPR009935">
    <property type="entry name" value="DUF1467"/>
</dbReference>
<sequence length="48" mass="5198">MASSAPIAANMGIKCVVTTVIAAFLWVCVYVLIDSGIIDYRYIASQMQ</sequence>
<protein>
    <submittedName>
        <fullName evidence="2">Uncharacterized protein</fullName>
    </submittedName>
</protein>
<keyword evidence="3" id="KW-1185">Reference proteome</keyword>
<dbReference type="KEGG" id="mai:MICA_1347"/>
<dbReference type="Proteomes" id="UP000009286">
    <property type="component" value="Chromosome"/>
</dbReference>
<proteinExistence type="predicted"/>
<dbReference type="STRING" id="856793.MICA_1347"/>
<gene>
    <name evidence="2" type="ordered locus">MICA_1347</name>
</gene>
<evidence type="ECO:0000313" key="2">
    <source>
        <dbReference type="EMBL" id="AEP09669.1"/>
    </source>
</evidence>
<keyword evidence="1" id="KW-1133">Transmembrane helix</keyword>
<accession>G2KSR9</accession>
<organism evidence="2 3">
    <name type="scientific">Micavibrio aeruginosavorus (strain ARL-13)</name>
    <dbReference type="NCBI Taxonomy" id="856793"/>
    <lineage>
        <taxon>Bacteria</taxon>
        <taxon>Pseudomonadati</taxon>
        <taxon>Bdellovibrionota</taxon>
        <taxon>Bdellovibrionia</taxon>
        <taxon>Bdellovibrionales</taxon>
        <taxon>Pseudobdellovibrionaceae</taxon>
        <taxon>Micavibrio</taxon>
    </lineage>
</organism>
<dbReference type="AlphaFoldDB" id="G2KSR9"/>
<reference evidence="2 3" key="1">
    <citation type="journal article" date="2011" name="BMC Genomics">
        <title>Genomic insights into an obligate epibiotic bacterial predator: Micavibrio aeruginosavorus ARL-13.</title>
        <authorList>
            <person name="Wang Z."/>
            <person name="Kadouri D."/>
            <person name="Wu M."/>
        </authorList>
    </citation>
    <scope>NUCLEOTIDE SEQUENCE [LARGE SCALE GENOMIC DNA]</scope>
    <source>
        <strain evidence="2 3">ARL-13</strain>
    </source>
</reference>
<feature type="transmembrane region" description="Helical" evidence="1">
    <location>
        <begin position="12"/>
        <end position="33"/>
    </location>
</feature>
<dbReference type="EMBL" id="CP002382">
    <property type="protein sequence ID" value="AEP09669.1"/>
    <property type="molecule type" value="Genomic_DNA"/>
</dbReference>
<dbReference type="Pfam" id="PF07330">
    <property type="entry name" value="DUF1467"/>
    <property type="match status" value="1"/>
</dbReference>
<dbReference type="HOGENOM" id="CLU_3154813_0_0_5"/>
<evidence type="ECO:0000256" key="1">
    <source>
        <dbReference type="SAM" id="Phobius"/>
    </source>
</evidence>
<evidence type="ECO:0000313" key="3">
    <source>
        <dbReference type="Proteomes" id="UP000009286"/>
    </source>
</evidence>
<name>G2KSR9_MICAA</name>
<keyword evidence="1" id="KW-0472">Membrane</keyword>